<dbReference type="GO" id="GO:0000062">
    <property type="term" value="F:fatty-acyl-CoA binding"/>
    <property type="evidence" value="ECO:0007669"/>
    <property type="project" value="InterPro"/>
</dbReference>
<evidence type="ECO:0000256" key="1">
    <source>
        <dbReference type="ARBA" id="ARBA00022737"/>
    </source>
</evidence>
<gene>
    <name evidence="6" type="ORF">BS47DRAFT_1286893</name>
</gene>
<dbReference type="PROSITE" id="PS51228">
    <property type="entry name" value="ACB_2"/>
    <property type="match status" value="1"/>
</dbReference>
<evidence type="ECO:0000259" key="5">
    <source>
        <dbReference type="PROSITE" id="PS51228"/>
    </source>
</evidence>
<dbReference type="SUPFAM" id="SSF47027">
    <property type="entry name" value="Acyl-CoA binding protein"/>
    <property type="match status" value="1"/>
</dbReference>
<dbReference type="PROSITE" id="PS50297">
    <property type="entry name" value="ANK_REP_REGION"/>
    <property type="match status" value="1"/>
</dbReference>
<evidence type="ECO:0000313" key="6">
    <source>
        <dbReference type="EMBL" id="KAF9520653.1"/>
    </source>
</evidence>
<keyword evidence="1" id="KW-0677">Repeat</keyword>
<dbReference type="Gene3D" id="1.25.40.20">
    <property type="entry name" value="Ankyrin repeat-containing domain"/>
    <property type="match status" value="1"/>
</dbReference>
<dbReference type="PANTHER" id="PTHR24119:SF0">
    <property type="entry name" value="ACYL-COA-BINDING DOMAIN-CONTAINING PROTEIN 6"/>
    <property type="match status" value="1"/>
</dbReference>
<dbReference type="EMBL" id="MU128911">
    <property type="protein sequence ID" value="KAF9520653.1"/>
    <property type="molecule type" value="Genomic_DNA"/>
</dbReference>
<evidence type="ECO:0000256" key="4">
    <source>
        <dbReference type="PROSITE-ProRule" id="PRU00023"/>
    </source>
</evidence>
<protein>
    <recommendedName>
        <fullName evidence="5">ACB domain-containing protein</fullName>
    </recommendedName>
</protein>
<dbReference type="SMART" id="SM00248">
    <property type="entry name" value="ANK"/>
    <property type="match status" value="3"/>
</dbReference>
<dbReference type="OrthoDB" id="341259at2759"/>
<dbReference type="InterPro" id="IPR035984">
    <property type="entry name" value="Acyl-CoA-binding_sf"/>
</dbReference>
<name>A0A9P6BAC6_9AGAM</name>
<comment type="caution">
    <text evidence="6">The sequence shown here is derived from an EMBL/GenBank/DDBJ whole genome shotgun (WGS) entry which is preliminary data.</text>
</comment>
<keyword evidence="7" id="KW-1185">Reference proteome</keyword>
<keyword evidence="3" id="KW-0446">Lipid-binding</keyword>
<dbReference type="InterPro" id="IPR014352">
    <property type="entry name" value="FERM/acyl-CoA-bd_prot_sf"/>
</dbReference>
<dbReference type="Gene3D" id="1.20.80.10">
    <property type="match status" value="1"/>
</dbReference>
<accession>A0A9P6BAC6</accession>
<dbReference type="Pfam" id="PF13857">
    <property type="entry name" value="Ank_5"/>
    <property type="match status" value="1"/>
</dbReference>
<feature type="repeat" description="ANK" evidence="4">
    <location>
        <begin position="142"/>
        <end position="174"/>
    </location>
</feature>
<dbReference type="Proteomes" id="UP000886523">
    <property type="component" value="Unassembled WGS sequence"/>
</dbReference>
<dbReference type="PROSITE" id="PS50088">
    <property type="entry name" value="ANK_REPEAT"/>
    <property type="match status" value="2"/>
</dbReference>
<dbReference type="PANTHER" id="PTHR24119">
    <property type="entry name" value="ACYL-COA-BINDING DOMAIN-CONTAINING PROTEIN 6"/>
    <property type="match status" value="1"/>
</dbReference>
<keyword evidence="2 4" id="KW-0040">ANK repeat</keyword>
<dbReference type="Pfam" id="PF00887">
    <property type="entry name" value="ACBP"/>
    <property type="match status" value="1"/>
</dbReference>
<evidence type="ECO:0000313" key="7">
    <source>
        <dbReference type="Proteomes" id="UP000886523"/>
    </source>
</evidence>
<feature type="repeat" description="ANK" evidence="4">
    <location>
        <begin position="109"/>
        <end position="141"/>
    </location>
</feature>
<organism evidence="6 7">
    <name type="scientific">Hydnum rufescens UP504</name>
    <dbReference type="NCBI Taxonomy" id="1448309"/>
    <lineage>
        <taxon>Eukaryota</taxon>
        <taxon>Fungi</taxon>
        <taxon>Dikarya</taxon>
        <taxon>Basidiomycota</taxon>
        <taxon>Agaricomycotina</taxon>
        <taxon>Agaricomycetes</taxon>
        <taxon>Cantharellales</taxon>
        <taxon>Hydnaceae</taxon>
        <taxon>Hydnum</taxon>
    </lineage>
</organism>
<dbReference type="InterPro" id="IPR036770">
    <property type="entry name" value="Ankyrin_rpt-contain_sf"/>
</dbReference>
<evidence type="ECO:0000256" key="3">
    <source>
        <dbReference type="ARBA" id="ARBA00023121"/>
    </source>
</evidence>
<feature type="non-terminal residue" evidence="6">
    <location>
        <position position="1"/>
    </location>
</feature>
<sequence>AAEWLSSSPNGAKQSNNAKLEIYGLYKYLTVSPHPKPGSRPGMFDLTGRAKWDSWDSVGKAYDNRPGDVEARYIQIARDLGWNGITSGNGGMGVSVSVMADSSDDGDEEVEASLHGHALSGEVESLTALADQGADVNILDEFGYTPLHLACDRGQTESVRVLLKYGADTSIQDADGNSAVELARIAGHEDIVHLLEQSGATGSEAP</sequence>
<dbReference type="InterPro" id="IPR000582">
    <property type="entry name" value="Acyl-CoA-binding_protein"/>
</dbReference>
<reference evidence="6" key="1">
    <citation type="journal article" date="2020" name="Nat. Commun.">
        <title>Large-scale genome sequencing of mycorrhizal fungi provides insights into the early evolution of symbiotic traits.</title>
        <authorList>
            <person name="Miyauchi S."/>
            <person name="Kiss E."/>
            <person name="Kuo A."/>
            <person name="Drula E."/>
            <person name="Kohler A."/>
            <person name="Sanchez-Garcia M."/>
            <person name="Morin E."/>
            <person name="Andreopoulos B."/>
            <person name="Barry K.W."/>
            <person name="Bonito G."/>
            <person name="Buee M."/>
            <person name="Carver A."/>
            <person name="Chen C."/>
            <person name="Cichocki N."/>
            <person name="Clum A."/>
            <person name="Culley D."/>
            <person name="Crous P.W."/>
            <person name="Fauchery L."/>
            <person name="Girlanda M."/>
            <person name="Hayes R.D."/>
            <person name="Keri Z."/>
            <person name="LaButti K."/>
            <person name="Lipzen A."/>
            <person name="Lombard V."/>
            <person name="Magnuson J."/>
            <person name="Maillard F."/>
            <person name="Murat C."/>
            <person name="Nolan M."/>
            <person name="Ohm R.A."/>
            <person name="Pangilinan J."/>
            <person name="Pereira M.F."/>
            <person name="Perotto S."/>
            <person name="Peter M."/>
            <person name="Pfister S."/>
            <person name="Riley R."/>
            <person name="Sitrit Y."/>
            <person name="Stielow J.B."/>
            <person name="Szollosi G."/>
            <person name="Zifcakova L."/>
            <person name="Stursova M."/>
            <person name="Spatafora J.W."/>
            <person name="Tedersoo L."/>
            <person name="Vaario L.M."/>
            <person name="Yamada A."/>
            <person name="Yan M."/>
            <person name="Wang P."/>
            <person name="Xu J."/>
            <person name="Bruns T."/>
            <person name="Baldrian P."/>
            <person name="Vilgalys R."/>
            <person name="Dunand C."/>
            <person name="Henrissat B."/>
            <person name="Grigoriev I.V."/>
            <person name="Hibbett D."/>
            <person name="Nagy L.G."/>
            <person name="Martin F.M."/>
        </authorList>
    </citation>
    <scope>NUCLEOTIDE SEQUENCE</scope>
    <source>
        <strain evidence="6">UP504</strain>
    </source>
</reference>
<dbReference type="AlphaFoldDB" id="A0A9P6BAC6"/>
<dbReference type="InterPro" id="IPR002110">
    <property type="entry name" value="Ankyrin_rpt"/>
</dbReference>
<proteinExistence type="predicted"/>
<feature type="domain" description="ACB" evidence="5">
    <location>
        <begin position="1"/>
        <end position="86"/>
    </location>
</feature>
<dbReference type="SUPFAM" id="SSF48403">
    <property type="entry name" value="Ankyrin repeat"/>
    <property type="match status" value="1"/>
</dbReference>
<evidence type="ECO:0000256" key="2">
    <source>
        <dbReference type="ARBA" id="ARBA00023043"/>
    </source>
</evidence>